<feature type="active site" evidence="11">
    <location>
        <position position="528"/>
    </location>
</feature>
<comment type="similarity">
    <text evidence="2 11">Belongs to the CTP synthase family.</text>
</comment>
<dbReference type="EMBL" id="QHCV01000069">
    <property type="protein sequence ID" value="RAV31658.1"/>
    <property type="molecule type" value="Genomic_DNA"/>
</dbReference>
<keyword evidence="7 11" id="KW-0460">Magnesium</keyword>
<evidence type="ECO:0000313" key="14">
    <source>
        <dbReference type="EMBL" id="RAV31658.1"/>
    </source>
</evidence>
<dbReference type="SUPFAM" id="SSF52317">
    <property type="entry name" value="Class I glutamine amidotransferase-like"/>
    <property type="match status" value="1"/>
</dbReference>
<dbReference type="PANTHER" id="PTHR11550:SF0">
    <property type="entry name" value="CTP SYNTHASE-RELATED"/>
    <property type="match status" value="1"/>
</dbReference>
<dbReference type="NCBIfam" id="TIGR00337">
    <property type="entry name" value="PyrG"/>
    <property type="match status" value="1"/>
</dbReference>
<evidence type="ECO:0000256" key="2">
    <source>
        <dbReference type="ARBA" id="ARBA00007533"/>
    </source>
</evidence>
<keyword evidence="3 11" id="KW-0436">Ligase</keyword>
<feature type="domain" description="Glutamine amidotransferase" evidence="12">
    <location>
        <begin position="314"/>
        <end position="545"/>
    </location>
</feature>
<keyword evidence="6 11" id="KW-0067">ATP-binding</keyword>
<dbReference type="EC" id="6.3.4.2" evidence="11"/>
<comment type="caution">
    <text evidence="14">The sequence shown here is derived from an EMBL/GenBank/DDBJ whole genome shotgun (WGS) entry which is preliminary data.</text>
</comment>
<feature type="binding site" evidence="11">
    <location>
        <position position="79"/>
    </location>
    <ligand>
        <name>Mg(2+)</name>
        <dbReference type="ChEBI" id="CHEBI:18420"/>
    </ligand>
</feature>
<comment type="catalytic activity">
    <reaction evidence="10 11">
        <text>UTP + L-glutamine + ATP + H2O = CTP + L-glutamate + ADP + phosphate + 2 H(+)</text>
        <dbReference type="Rhea" id="RHEA:26426"/>
        <dbReference type="ChEBI" id="CHEBI:15377"/>
        <dbReference type="ChEBI" id="CHEBI:15378"/>
        <dbReference type="ChEBI" id="CHEBI:29985"/>
        <dbReference type="ChEBI" id="CHEBI:30616"/>
        <dbReference type="ChEBI" id="CHEBI:37563"/>
        <dbReference type="ChEBI" id="CHEBI:43474"/>
        <dbReference type="ChEBI" id="CHEBI:46398"/>
        <dbReference type="ChEBI" id="CHEBI:58359"/>
        <dbReference type="ChEBI" id="CHEBI:456216"/>
        <dbReference type="EC" id="6.3.4.2"/>
    </reaction>
</comment>
<feature type="binding site" evidence="11">
    <location>
        <begin position="200"/>
        <end position="205"/>
    </location>
    <ligand>
        <name>CTP</name>
        <dbReference type="ChEBI" id="CHEBI:37563"/>
        <note>allosteric inhibitor</note>
    </ligand>
</feature>
<comment type="catalytic activity">
    <reaction evidence="11">
        <text>L-glutamine + H2O = L-glutamate + NH4(+)</text>
        <dbReference type="Rhea" id="RHEA:15889"/>
        <dbReference type="ChEBI" id="CHEBI:15377"/>
        <dbReference type="ChEBI" id="CHEBI:28938"/>
        <dbReference type="ChEBI" id="CHEBI:29985"/>
        <dbReference type="ChEBI" id="CHEBI:58359"/>
    </reaction>
</comment>
<keyword evidence="9 11" id="KW-0665">Pyrimidine biosynthesis</keyword>
<evidence type="ECO:0000256" key="7">
    <source>
        <dbReference type="ARBA" id="ARBA00022842"/>
    </source>
</evidence>
<feature type="binding site" evidence="11">
    <location>
        <position position="79"/>
    </location>
    <ligand>
        <name>ATP</name>
        <dbReference type="ChEBI" id="CHEBI:30616"/>
    </ligand>
</feature>
<dbReference type="GO" id="GO:0097268">
    <property type="term" value="C:cytoophidium"/>
    <property type="evidence" value="ECO:0007669"/>
    <property type="project" value="UniProtKB-ARBA"/>
</dbReference>
<dbReference type="Gene3D" id="3.40.50.300">
    <property type="entry name" value="P-loop containing nucleotide triphosphate hydrolases"/>
    <property type="match status" value="1"/>
</dbReference>
<evidence type="ECO:0000256" key="5">
    <source>
        <dbReference type="ARBA" id="ARBA00022741"/>
    </source>
</evidence>
<dbReference type="InterPro" id="IPR017926">
    <property type="entry name" value="GATASE"/>
</dbReference>
<dbReference type="CDD" id="cd03113">
    <property type="entry name" value="CTPS_N"/>
    <property type="match status" value="1"/>
</dbReference>
<dbReference type="Gene3D" id="3.40.50.880">
    <property type="match status" value="1"/>
</dbReference>
<dbReference type="InterPro" id="IPR004468">
    <property type="entry name" value="CTP_synthase"/>
</dbReference>
<dbReference type="GO" id="GO:0005524">
    <property type="term" value="F:ATP binding"/>
    <property type="evidence" value="ECO:0007669"/>
    <property type="project" value="UniProtKB-KW"/>
</dbReference>
<dbReference type="InterPro" id="IPR027417">
    <property type="entry name" value="P-loop_NTPase"/>
</dbReference>
<feature type="binding site" evidence="11">
    <location>
        <position position="236"/>
    </location>
    <ligand>
        <name>CTP</name>
        <dbReference type="ChEBI" id="CHEBI:37563"/>
        <note>allosteric inhibitor</note>
    </ligand>
</feature>
<feature type="binding site" evidence="11">
    <location>
        <begin position="160"/>
        <end position="162"/>
    </location>
    <ligand>
        <name>CTP</name>
        <dbReference type="ChEBI" id="CHEBI:37563"/>
        <note>allosteric inhibitor</note>
    </ligand>
</feature>
<dbReference type="InterPro" id="IPR017456">
    <property type="entry name" value="CTP_synthase_N"/>
</dbReference>
<dbReference type="GO" id="GO:0005829">
    <property type="term" value="C:cytosol"/>
    <property type="evidence" value="ECO:0007669"/>
    <property type="project" value="TreeGrafter"/>
</dbReference>
<dbReference type="HAMAP" id="MF_01227">
    <property type="entry name" value="PyrG"/>
    <property type="match status" value="1"/>
</dbReference>
<dbReference type="PANTHER" id="PTHR11550">
    <property type="entry name" value="CTP SYNTHASE"/>
    <property type="match status" value="1"/>
</dbReference>
<evidence type="ECO:0000256" key="9">
    <source>
        <dbReference type="ARBA" id="ARBA00022975"/>
    </source>
</evidence>
<name>A0A364V4X0_9CORY</name>
<evidence type="ECO:0000259" key="12">
    <source>
        <dbReference type="Pfam" id="PF00117"/>
    </source>
</evidence>
<dbReference type="GO" id="GO:0003883">
    <property type="term" value="F:CTP synthase activity"/>
    <property type="evidence" value="ECO:0007669"/>
    <property type="project" value="UniProtKB-UniRule"/>
</dbReference>
<dbReference type="GO" id="GO:0019856">
    <property type="term" value="P:pyrimidine nucleobase biosynthetic process"/>
    <property type="evidence" value="ECO:0007669"/>
    <property type="project" value="TreeGrafter"/>
</dbReference>
<evidence type="ECO:0000256" key="6">
    <source>
        <dbReference type="ARBA" id="ARBA00022840"/>
    </source>
</evidence>
<evidence type="ECO:0000256" key="8">
    <source>
        <dbReference type="ARBA" id="ARBA00022962"/>
    </source>
</evidence>
<dbReference type="CDD" id="cd01746">
    <property type="entry name" value="GATase1_CTP_Synthase"/>
    <property type="match status" value="1"/>
</dbReference>
<feature type="binding site" evidence="11">
    <location>
        <position position="153"/>
    </location>
    <ligand>
        <name>Mg(2+)</name>
        <dbReference type="ChEBI" id="CHEBI:18420"/>
    </ligand>
</feature>
<accession>A0A364V4X0</accession>
<dbReference type="SUPFAM" id="SSF52540">
    <property type="entry name" value="P-loop containing nucleoside triphosphate hydrolases"/>
    <property type="match status" value="1"/>
</dbReference>
<dbReference type="PROSITE" id="PS51273">
    <property type="entry name" value="GATASE_TYPE_1"/>
    <property type="match status" value="1"/>
</dbReference>
<dbReference type="Pfam" id="PF00117">
    <property type="entry name" value="GATase"/>
    <property type="match status" value="1"/>
</dbReference>
<feature type="active site" description="Nucleophile; for glutamine hydrolysis" evidence="11">
    <location>
        <position position="394"/>
    </location>
</feature>
<dbReference type="InterPro" id="IPR029062">
    <property type="entry name" value="Class_I_gatase-like"/>
</dbReference>
<dbReference type="GO" id="GO:0044210">
    <property type="term" value="P:'de novo' CTP biosynthetic process"/>
    <property type="evidence" value="ECO:0007669"/>
    <property type="project" value="UniProtKB-UniRule"/>
</dbReference>
<dbReference type="NCBIfam" id="NF003792">
    <property type="entry name" value="PRK05380.1"/>
    <property type="match status" value="1"/>
</dbReference>
<evidence type="ECO:0000313" key="15">
    <source>
        <dbReference type="Proteomes" id="UP000251577"/>
    </source>
</evidence>
<dbReference type="AlphaFoldDB" id="A0A364V4X0"/>
<sequence>MSSTRADRKTKFIFVTGGVASSLGKGLTAASLGQLLSARGLKVTMQKLDPYLNVDPGTMNPFEHGEVFVTDDGAETDLDLGHYERFLDRNLSAAGNVTTGKVYSNVIAKERRGEYLGKTVQVIPHITDEIKRSVLAMGEPDSEGNRPDVVISEIGGTVGDIESQPFLEAARQVRHEVGRENIVFIHVSLVPYLAPSGELKTKPTQHSVAALRSIGIVPDAVVLRADRDVPQPMKDKIALMCDVDEEGVVSCPDAPSIYDIPKVLYNQHLDAYIIRRLNLPFRDVDWTTWGGLLDSVHNPTGEVTVAIVGKYIDLPDAYLSVAEAIRAAGFGRKIKAHVRWIASDGMEDAQYAAEQLAGVDAIVIPGGFGIRGIEGKIGALNYAKRSGIPALGICLGLQCMVIAAAREAGLADASSTEFDPSTPVPVISTMEEQKAAVAGEADLGGSMRLGSYPATLAEGSVVADLYGTTQVTERHRHRYEVNNEYREQISAGSGLHFSGTSPDGGLVEFVEYDRADHPFFVGTQAHPEYKSRPTRPHPLFAGLVDAAIDRASEQR</sequence>
<feature type="binding site" evidence="11">
    <location>
        <begin position="200"/>
        <end position="205"/>
    </location>
    <ligand>
        <name>UTP</name>
        <dbReference type="ChEBI" id="CHEBI:46398"/>
    </ligand>
</feature>
<keyword evidence="8 11" id="KW-0315">Glutamine amidotransferase</keyword>
<feature type="region of interest" description="Amidoligase domain" evidence="11">
    <location>
        <begin position="1"/>
        <end position="279"/>
    </location>
</feature>
<feature type="binding site" evidence="11">
    <location>
        <position position="21"/>
    </location>
    <ligand>
        <name>CTP</name>
        <dbReference type="ChEBI" id="CHEBI:37563"/>
        <note>allosteric inhibitor</note>
    </ligand>
</feature>
<proteinExistence type="inferred from homology"/>
<feature type="active site" evidence="11">
    <location>
        <position position="526"/>
    </location>
</feature>
<dbReference type="Pfam" id="PF06418">
    <property type="entry name" value="CTP_synth_N"/>
    <property type="match status" value="1"/>
</dbReference>
<dbReference type="RefSeq" id="WP_113631080.1">
    <property type="nucleotide sequence ID" value="NZ_QHCV01000069.1"/>
</dbReference>
<dbReference type="UniPathway" id="UPA00159">
    <property type="reaction ID" value="UER00277"/>
</dbReference>
<feature type="binding site" evidence="11">
    <location>
        <position position="21"/>
    </location>
    <ligand>
        <name>UTP</name>
        <dbReference type="ChEBI" id="CHEBI:46398"/>
    </ligand>
</feature>
<reference evidence="14 15" key="1">
    <citation type="journal article" date="2018" name="Syst. Appl. Microbiol.">
        <title>Corynebacterium heidelbergense sp. nov., isolated from the preen glands of Egyptian geese (Alopochen aegyptiacus).</title>
        <authorList>
            <person name="Braun M.S."/>
            <person name="Wang E."/>
            <person name="Zimmermann S."/>
            <person name="Wink M."/>
        </authorList>
    </citation>
    <scope>NUCLEOTIDE SEQUENCE [LARGE SCALE GENOMIC DNA]</scope>
    <source>
        <strain evidence="14 15">647</strain>
    </source>
</reference>
<organism evidence="14 15">
    <name type="scientific">Corynebacterium heidelbergense</name>
    <dbReference type="NCBI Taxonomy" id="2055947"/>
    <lineage>
        <taxon>Bacteria</taxon>
        <taxon>Bacillati</taxon>
        <taxon>Actinomycetota</taxon>
        <taxon>Actinomycetes</taxon>
        <taxon>Mycobacteriales</taxon>
        <taxon>Corynebacteriaceae</taxon>
        <taxon>Corynebacterium</taxon>
    </lineage>
</organism>
<evidence type="ECO:0000259" key="13">
    <source>
        <dbReference type="Pfam" id="PF06418"/>
    </source>
</evidence>
<dbReference type="FunFam" id="3.40.50.880:FF:000002">
    <property type="entry name" value="CTP synthase"/>
    <property type="match status" value="1"/>
</dbReference>
<evidence type="ECO:0000256" key="1">
    <source>
        <dbReference type="ARBA" id="ARBA00005171"/>
    </source>
</evidence>
<gene>
    <name evidence="11" type="primary">pyrG</name>
    <name evidence="14" type="ORF">DLJ54_07215</name>
</gene>
<feature type="binding site" evidence="11">
    <location>
        <position position="367"/>
    </location>
    <ligand>
        <name>L-glutamine</name>
        <dbReference type="ChEBI" id="CHEBI:58359"/>
    </ligand>
</feature>
<protein>
    <recommendedName>
        <fullName evidence="11">CTP synthase</fullName>
        <ecNumber evidence="11">6.3.4.2</ecNumber>
    </recommendedName>
    <alternativeName>
        <fullName evidence="11">Cytidine 5'-triphosphate synthase</fullName>
    </alternativeName>
    <alternativeName>
        <fullName evidence="11">Cytidine triphosphate synthetase</fullName>
        <shortName evidence="11">CTP synthetase</shortName>
        <shortName evidence="11">CTPS</shortName>
    </alternativeName>
    <alternativeName>
        <fullName evidence="11">UTP--ammonia ligase</fullName>
    </alternativeName>
</protein>
<dbReference type="InterPro" id="IPR033828">
    <property type="entry name" value="GATase1_CTP_Synthase"/>
</dbReference>
<keyword evidence="5 11" id="KW-0547">Nucleotide-binding</keyword>
<feature type="domain" description="CTP synthase N-terminal" evidence="13">
    <location>
        <begin position="11"/>
        <end position="279"/>
    </location>
</feature>
<keyword evidence="4 11" id="KW-0479">Metal-binding</keyword>
<evidence type="ECO:0000256" key="3">
    <source>
        <dbReference type="ARBA" id="ARBA00022598"/>
    </source>
</evidence>
<feature type="binding site" evidence="11">
    <location>
        <position position="417"/>
    </location>
    <ligand>
        <name>L-glutamine</name>
        <dbReference type="ChEBI" id="CHEBI:58359"/>
    </ligand>
</feature>
<feature type="binding site" evidence="11">
    <location>
        <begin position="22"/>
        <end position="27"/>
    </location>
    <ligand>
        <name>ATP</name>
        <dbReference type="ChEBI" id="CHEBI:30616"/>
    </ligand>
</feature>
<evidence type="ECO:0000256" key="10">
    <source>
        <dbReference type="ARBA" id="ARBA00047781"/>
    </source>
</evidence>
<feature type="binding site" evidence="11">
    <location>
        <position position="478"/>
    </location>
    <ligand>
        <name>L-glutamine</name>
        <dbReference type="ChEBI" id="CHEBI:58359"/>
    </ligand>
</feature>
<evidence type="ECO:0000256" key="11">
    <source>
        <dbReference type="HAMAP-Rule" id="MF_01227"/>
    </source>
</evidence>
<comment type="pathway">
    <text evidence="1 11">Pyrimidine metabolism; CTP biosynthesis via de novo pathway; CTP from UDP: step 2/2.</text>
</comment>
<comment type="function">
    <text evidence="11">Catalyzes the ATP-dependent amination of UTP to CTP with either L-glutamine or ammonia as the source of nitrogen. Regulates intracellular CTP levels through interactions with the four ribonucleotide triphosphates.</text>
</comment>
<feature type="binding site" evidence="11">
    <location>
        <begin position="395"/>
        <end position="398"/>
    </location>
    <ligand>
        <name>L-glutamine</name>
        <dbReference type="ChEBI" id="CHEBI:58359"/>
    </ligand>
</feature>
<keyword evidence="15" id="KW-1185">Reference proteome</keyword>
<dbReference type="GO" id="GO:0042802">
    <property type="term" value="F:identical protein binding"/>
    <property type="evidence" value="ECO:0007669"/>
    <property type="project" value="TreeGrafter"/>
</dbReference>
<dbReference type="FunFam" id="3.40.50.300:FF:000009">
    <property type="entry name" value="CTP synthase"/>
    <property type="match status" value="1"/>
</dbReference>
<dbReference type="Proteomes" id="UP000251577">
    <property type="component" value="Unassembled WGS sequence"/>
</dbReference>
<comment type="activity regulation">
    <text evidence="11">Allosterically activated by GTP, when glutamine is the substrate; GTP has no effect on the reaction when ammonia is the substrate. The allosteric effector GTP functions by stabilizing the protein conformation that binds the tetrahedral intermediate(s) formed during glutamine hydrolysis. Inhibited by the product CTP, via allosteric rather than competitive inhibition.</text>
</comment>
<dbReference type="GO" id="GO:0004359">
    <property type="term" value="F:glutaminase activity"/>
    <property type="evidence" value="ECO:0007669"/>
    <property type="project" value="RHEA"/>
</dbReference>
<feature type="binding site" evidence="11">
    <location>
        <position position="236"/>
    </location>
    <ligand>
        <name>UTP</name>
        <dbReference type="ChEBI" id="CHEBI:46398"/>
    </ligand>
</feature>
<evidence type="ECO:0000256" key="4">
    <source>
        <dbReference type="ARBA" id="ARBA00022723"/>
    </source>
</evidence>
<comment type="miscellaneous">
    <text evidence="11">CTPSs have evolved a hybrid strategy for distinguishing between UTP and CTP. The overlapping regions of the product feedback inhibitory and substrate sites recognize a common feature in both compounds, the triphosphate moiety. To differentiate isosteric substrate and product pyrimidine rings, an additional pocket far from the expected kinase/ligase catalytic site, specifically recognizes the cytosine and ribose portions of the product inhibitor.</text>
</comment>
<comment type="catalytic activity">
    <reaction evidence="11">
        <text>UTP + NH4(+) + ATP = CTP + ADP + phosphate + 2 H(+)</text>
        <dbReference type="Rhea" id="RHEA:16597"/>
        <dbReference type="ChEBI" id="CHEBI:15378"/>
        <dbReference type="ChEBI" id="CHEBI:28938"/>
        <dbReference type="ChEBI" id="CHEBI:30616"/>
        <dbReference type="ChEBI" id="CHEBI:37563"/>
        <dbReference type="ChEBI" id="CHEBI:43474"/>
        <dbReference type="ChEBI" id="CHEBI:46398"/>
        <dbReference type="ChEBI" id="CHEBI:456216"/>
    </reaction>
</comment>
<comment type="subunit">
    <text evidence="11">Homotetramer.</text>
</comment>
<feature type="binding site" evidence="11">
    <location>
        <position position="254"/>
    </location>
    <ligand>
        <name>ATP</name>
        <dbReference type="ChEBI" id="CHEBI:30616"/>
    </ligand>
</feature>
<dbReference type="GO" id="GO:0046872">
    <property type="term" value="F:metal ion binding"/>
    <property type="evidence" value="ECO:0007669"/>
    <property type="project" value="UniProtKB-KW"/>
</dbReference>
<comment type="caution">
    <text evidence="11">Lacks conserved residue(s) required for the propagation of feature annotation.</text>
</comment>